<proteinExistence type="predicted"/>
<evidence type="ECO:0000313" key="2">
    <source>
        <dbReference type="EMBL" id="KAK7302981.1"/>
    </source>
</evidence>
<dbReference type="Proteomes" id="UP001359559">
    <property type="component" value="Unassembled WGS sequence"/>
</dbReference>
<organism evidence="2 3">
    <name type="scientific">Clitoria ternatea</name>
    <name type="common">Butterfly pea</name>
    <dbReference type="NCBI Taxonomy" id="43366"/>
    <lineage>
        <taxon>Eukaryota</taxon>
        <taxon>Viridiplantae</taxon>
        <taxon>Streptophyta</taxon>
        <taxon>Embryophyta</taxon>
        <taxon>Tracheophyta</taxon>
        <taxon>Spermatophyta</taxon>
        <taxon>Magnoliopsida</taxon>
        <taxon>eudicotyledons</taxon>
        <taxon>Gunneridae</taxon>
        <taxon>Pentapetalae</taxon>
        <taxon>rosids</taxon>
        <taxon>fabids</taxon>
        <taxon>Fabales</taxon>
        <taxon>Fabaceae</taxon>
        <taxon>Papilionoideae</taxon>
        <taxon>50 kb inversion clade</taxon>
        <taxon>NPAAA clade</taxon>
        <taxon>indigoferoid/millettioid clade</taxon>
        <taxon>Phaseoleae</taxon>
        <taxon>Clitoria</taxon>
    </lineage>
</organism>
<sequence length="138" mass="14973">MDSQSRELLLGEVNDSNSLYVDSLLNCEKLGENSHMIQKHDLILENKGGLARDVNNTHGNGPTIAKEIGLKSNVVHELRDGINLQCNWAKYDGPLQSHSPIIGTDSPRDSNDFHADGPTQIDVNMGMGSDGNKHEGGV</sequence>
<accession>A0AAN9JRH2</accession>
<protein>
    <submittedName>
        <fullName evidence="2">Uncharacterized protein</fullName>
    </submittedName>
</protein>
<comment type="caution">
    <text evidence="2">The sequence shown here is derived from an EMBL/GenBank/DDBJ whole genome shotgun (WGS) entry which is preliminary data.</text>
</comment>
<keyword evidence="3" id="KW-1185">Reference proteome</keyword>
<reference evidence="2 3" key="1">
    <citation type="submission" date="2024-01" db="EMBL/GenBank/DDBJ databases">
        <title>The genomes of 5 underutilized Papilionoideae crops provide insights into root nodulation and disease resistance.</title>
        <authorList>
            <person name="Yuan L."/>
        </authorList>
    </citation>
    <scope>NUCLEOTIDE SEQUENCE [LARGE SCALE GENOMIC DNA]</scope>
    <source>
        <strain evidence="2">LY-2023</strain>
        <tissue evidence="2">Leaf</tissue>
    </source>
</reference>
<feature type="region of interest" description="Disordered" evidence="1">
    <location>
        <begin position="99"/>
        <end position="138"/>
    </location>
</feature>
<evidence type="ECO:0000256" key="1">
    <source>
        <dbReference type="SAM" id="MobiDB-lite"/>
    </source>
</evidence>
<name>A0AAN9JRH2_CLITE</name>
<feature type="compositionally biased region" description="Basic and acidic residues" evidence="1">
    <location>
        <begin position="106"/>
        <end position="115"/>
    </location>
</feature>
<evidence type="ECO:0000313" key="3">
    <source>
        <dbReference type="Proteomes" id="UP001359559"/>
    </source>
</evidence>
<gene>
    <name evidence="2" type="ORF">RJT34_13879</name>
</gene>
<dbReference type="EMBL" id="JAYKXN010000003">
    <property type="protein sequence ID" value="KAK7302981.1"/>
    <property type="molecule type" value="Genomic_DNA"/>
</dbReference>
<dbReference type="AlphaFoldDB" id="A0AAN9JRH2"/>